<dbReference type="Gene3D" id="3.40.50.2300">
    <property type="match status" value="1"/>
</dbReference>
<dbReference type="PANTHER" id="PTHR37299:SF1">
    <property type="entry name" value="STAGE 0 SPORULATION PROTEIN A HOMOLOG"/>
    <property type="match status" value="1"/>
</dbReference>
<dbReference type="AlphaFoldDB" id="A0A5C7B226"/>
<dbReference type="Pfam" id="PF00072">
    <property type="entry name" value="Response_reg"/>
    <property type="match status" value="1"/>
</dbReference>
<keyword evidence="5" id="KW-1185">Reference proteome</keyword>
<dbReference type="STRING" id="1123037.GCA_000425305_03584"/>
<sequence>MINVLIIEDEESAFENLKRILFEINQSTNIVSWLQSVEQSIDWFKSNALPDIIFLDIHLSDDLSFKIFETVDVTCPIVFTTAYDEFAIKAFELNSIDYLLKPITQKTVEKALNKYHSNVLPNATPFDKLIEDLKSISNNKNYKERFLVNKGDELKIILTSEIAYFYKKDFTYIVLNNGDRYPIKFTLEELTGLLNSTYFYRINRQVITNVKAISKISLWFKGKLKLHLIPEYEETIFVSREKSTDFKNWMDK</sequence>
<gene>
    <name evidence="4" type="ORF">ES692_17470</name>
</gene>
<dbReference type="OrthoDB" id="2168082at2"/>
<dbReference type="Proteomes" id="UP000321938">
    <property type="component" value="Unassembled WGS sequence"/>
</dbReference>
<evidence type="ECO:0000313" key="4">
    <source>
        <dbReference type="EMBL" id="TXE15261.1"/>
    </source>
</evidence>
<feature type="modified residue" description="4-aspartylphosphate" evidence="1">
    <location>
        <position position="56"/>
    </location>
</feature>
<dbReference type="PANTHER" id="PTHR37299">
    <property type="entry name" value="TRANSCRIPTIONAL REGULATOR-RELATED"/>
    <property type="match status" value="1"/>
</dbReference>
<dbReference type="Gene3D" id="2.40.50.1020">
    <property type="entry name" value="LytTr DNA-binding domain"/>
    <property type="match status" value="1"/>
</dbReference>
<feature type="domain" description="HTH LytTR-type" evidence="3">
    <location>
        <begin position="146"/>
        <end position="252"/>
    </location>
</feature>
<keyword evidence="1" id="KW-0597">Phosphoprotein</keyword>
<dbReference type="InterPro" id="IPR011006">
    <property type="entry name" value="CheY-like_superfamily"/>
</dbReference>
<protein>
    <submittedName>
        <fullName evidence="4">Response regulator transcription factor</fullName>
    </submittedName>
</protein>
<dbReference type="GO" id="GO:0000156">
    <property type="term" value="F:phosphorelay response regulator activity"/>
    <property type="evidence" value="ECO:0007669"/>
    <property type="project" value="InterPro"/>
</dbReference>
<evidence type="ECO:0000313" key="5">
    <source>
        <dbReference type="Proteomes" id="UP000321938"/>
    </source>
</evidence>
<dbReference type="SMART" id="SM00448">
    <property type="entry name" value="REC"/>
    <property type="match status" value="1"/>
</dbReference>
<dbReference type="SUPFAM" id="SSF52172">
    <property type="entry name" value="CheY-like"/>
    <property type="match status" value="1"/>
</dbReference>
<dbReference type="RefSeq" id="WP_037052640.1">
    <property type="nucleotide sequence ID" value="NZ_VOSB01000046.1"/>
</dbReference>
<dbReference type="GO" id="GO:0003677">
    <property type="term" value="F:DNA binding"/>
    <property type="evidence" value="ECO:0007669"/>
    <property type="project" value="InterPro"/>
</dbReference>
<name>A0A5C7B226_9FLAO</name>
<dbReference type="EMBL" id="VOSB01000046">
    <property type="protein sequence ID" value="TXE15261.1"/>
    <property type="molecule type" value="Genomic_DNA"/>
</dbReference>
<evidence type="ECO:0000256" key="1">
    <source>
        <dbReference type="PROSITE-ProRule" id="PRU00169"/>
    </source>
</evidence>
<comment type="caution">
    <text evidence="4">The sequence shown here is derived from an EMBL/GenBank/DDBJ whole genome shotgun (WGS) entry which is preliminary data.</text>
</comment>
<dbReference type="InterPro" id="IPR001789">
    <property type="entry name" value="Sig_transdc_resp-reg_receiver"/>
</dbReference>
<dbReference type="PROSITE" id="PS50110">
    <property type="entry name" value="RESPONSE_REGULATORY"/>
    <property type="match status" value="1"/>
</dbReference>
<organism evidence="4 5">
    <name type="scientific">Psychroserpens burtonensis</name>
    <dbReference type="NCBI Taxonomy" id="49278"/>
    <lineage>
        <taxon>Bacteria</taxon>
        <taxon>Pseudomonadati</taxon>
        <taxon>Bacteroidota</taxon>
        <taxon>Flavobacteriia</taxon>
        <taxon>Flavobacteriales</taxon>
        <taxon>Flavobacteriaceae</taxon>
        <taxon>Psychroserpens</taxon>
    </lineage>
</organism>
<accession>A0A5C7B226</accession>
<dbReference type="InterPro" id="IPR046947">
    <property type="entry name" value="LytR-like"/>
</dbReference>
<evidence type="ECO:0000259" key="3">
    <source>
        <dbReference type="PROSITE" id="PS50930"/>
    </source>
</evidence>
<dbReference type="PROSITE" id="PS50930">
    <property type="entry name" value="HTH_LYTTR"/>
    <property type="match status" value="1"/>
</dbReference>
<reference evidence="4 5" key="1">
    <citation type="submission" date="2019-08" db="EMBL/GenBank/DDBJ databases">
        <title>Genome of Psychroserpens burtonensis ACAM 167.</title>
        <authorList>
            <person name="Bowman J.P."/>
        </authorList>
    </citation>
    <scope>NUCLEOTIDE SEQUENCE [LARGE SCALE GENOMIC DNA]</scope>
    <source>
        <strain evidence="4 5">ACAM 167</strain>
    </source>
</reference>
<proteinExistence type="predicted"/>
<dbReference type="Pfam" id="PF04397">
    <property type="entry name" value="LytTR"/>
    <property type="match status" value="1"/>
</dbReference>
<feature type="domain" description="Response regulatory" evidence="2">
    <location>
        <begin position="3"/>
        <end position="116"/>
    </location>
</feature>
<dbReference type="SMART" id="SM00850">
    <property type="entry name" value="LytTR"/>
    <property type="match status" value="1"/>
</dbReference>
<dbReference type="InterPro" id="IPR007492">
    <property type="entry name" value="LytTR_DNA-bd_dom"/>
</dbReference>
<evidence type="ECO:0000259" key="2">
    <source>
        <dbReference type="PROSITE" id="PS50110"/>
    </source>
</evidence>